<reference evidence="2 3" key="1">
    <citation type="journal article" date="2020" name="ISME J.">
        <title>Uncovering the hidden diversity of litter-decomposition mechanisms in mushroom-forming fungi.</title>
        <authorList>
            <person name="Floudas D."/>
            <person name="Bentzer J."/>
            <person name="Ahren D."/>
            <person name="Johansson T."/>
            <person name="Persson P."/>
            <person name="Tunlid A."/>
        </authorList>
    </citation>
    <scope>NUCLEOTIDE SEQUENCE [LARGE SCALE GENOMIC DNA]</scope>
    <source>
        <strain evidence="2 3">CBS 146.42</strain>
    </source>
</reference>
<proteinExistence type="predicted"/>
<dbReference type="OrthoDB" id="3256715at2759"/>
<protein>
    <submittedName>
        <fullName evidence="2">Uncharacterized protein</fullName>
    </submittedName>
</protein>
<evidence type="ECO:0000313" key="2">
    <source>
        <dbReference type="EMBL" id="KAF5363969.1"/>
    </source>
</evidence>
<keyword evidence="3" id="KW-1185">Reference proteome</keyword>
<dbReference type="AlphaFoldDB" id="A0A8H5LNV4"/>
<dbReference type="Proteomes" id="UP000559027">
    <property type="component" value="Unassembled WGS sequence"/>
</dbReference>
<evidence type="ECO:0000313" key="3">
    <source>
        <dbReference type="Proteomes" id="UP000559027"/>
    </source>
</evidence>
<accession>A0A8H5LNV4</accession>
<feature type="compositionally biased region" description="Basic residues" evidence="1">
    <location>
        <begin position="100"/>
        <end position="113"/>
    </location>
</feature>
<evidence type="ECO:0000256" key="1">
    <source>
        <dbReference type="SAM" id="MobiDB-lite"/>
    </source>
</evidence>
<comment type="caution">
    <text evidence="2">The sequence shown here is derived from an EMBL/GenBank/DDBJ whole genome shotgun (WGS) entry which is preliminary data.</text>
</comment>
<organism evidence="2 3">
    <name type="scientific">Leucocoprinus leucothites</name>
    <dbReference type="NCBI Taxonomy" id="201217"/>
    <lineage>
        <taxon>Eukaryota</taxon>
        <taxon>Fungi</taxon>
        <taxon>Dikarya</taxon>
        <taxon>Basidiomycota</taxon>
        <taxon>Agaricomycotina</taxon>
        <taxon>Agaricomycetes</taxon>
        <taxon>Agaricomycetidae</taxon>
        <taxon>Agaricales</taxon>
        <taxon>Agaricineae</taxon>
        <taxon>Agaricaceae</taxon>
        <taxon>Leucocoprinus</taxon>
    </lineage>
</organism>
<feature type="compositionally biased region" description="Polar residues" evidence="1">
    <location>
        <begin position="134"/>
        <end position="144"/>
    </location>
</feature>
<feature type="region of interest" description="Disordered" evidence="1">
    <location>
        <begin position="61"/>
        <end position="152"/>
    </location>
</feature>
<sequence length="152" mass="17100">MKIEWASNFTPDGRRRTPPPSTIHGWLAKWRGTLSGNEVLRSRGMAEMRKAAAHRRARRNYELKKAAKSGQTTFGILSLLRGKGTRNRLSGRSRTQSGRSRPKGTHTSRRPTTRKPDSKASRNAGQKRLPPRSNPKSKPQQGSSRRPAHSRN</sequence>
<name>A0A8H5LNV4_9AGAR</name>
<feature type="region of interest" description="Disordered" evidence="1">
    <location>
        <begin position="1"/>
        <end position="23"/>
    </location>
</feature>
<gene>
    <name evidence="2" type="ORF">D9756_000398</name>
</gene>
<dbReference type="EMBL" id="JAACJO010000001">
    <property type="protein sequence ID" value="KAF5363969.1"/>
    <property type="molecule type" value="Genomic_DNA"/>
</dbReference>